<feature type="transmembrane region" description="Helical" evidence="1">
    <location>
        <begin position="164"/>
        <end position="183"/>
    </location>
</feature>
<dbReference type="EMBL" id="JRYR02000001">
    <property type="protein sequence ID" value="OHX67302.1"/>
    <property type="molecule type" value="Genomic_DNA"/>
</dbReference>
<reference evidence="2 3" key="1">
    <citation type="journal article" date="2012" name="Int. J. Syst. Evol. Microbiol.">
        <title>Flammeovirga pacifica sp. nov., isolated from deep-sea sediment.</title>
        <authorList>
            <person name="Xu H."/>
            <person name="Fu Y."/>
            <person name="Yang N."/>
            <person name="Ding Z."/>
            <person name="Lai Q."/>
            <person name="Zeng R."/>
        </authorList>
    </citation>
    <scope>NUCLEOTIDE SEQUENCE [LARGE SCALE GENOMIC DNA]</scope>
    <source>
        <strain evidence="3">DSM 24597 / LMG 26175 / WPAGA1</strain>
    </source>
</reference>
<feature type="transmembrane region" description="Helical" evidence="1">
    <location>
        <begin position="195"/>
        <end position="214"/>
    </location>
</feature>
<accession>A0A1S1Z238</accession>
<keyword evidence="1" id="KW-0812">Transmembrane</keyword>
<comment type="caution">
    <text evidence="2">The sequence shown here is derived from an EMBL/GenBank/DDBJ whole genome shotgun (WGS) entry which is preliminary data.</text>
</comment>
<dbReference type="OrthoDB" id="1523880at2"/>
<proteinExistence type="predicted"/>
<dbReference type="AlphaFoldDB" id="A0A1S1Z238"/>
<keyword evidence="1" id="KW-0472">Membrane</keyword>
<protein>
    <submittedName>
        <fullName evidence="2">Uncharacterized protein</fullName>
    </submittedName>
</protein>
<evidence type="ECO:0000313" key="2">
    <source>
        <dbReference type="EMBL" id="OHX67302.1"/>
    </source>
</evidence>
<dbReference type="Proteomes" id="UP000179797">
    <property type="component" value="Unassembled WGS sequence"/>
</dbReference>
<name>A0A1S1Z238_FLAPC</name>
<feature type="transmembrane region" description="Helical" evidence="1">
    <location>
        <begin position="103"/>
        <end position="124"/>
    </location>
</feature>
<dbReference type="STRING" id="915059.NH26_13595"/>
<gene>
    <name evidence="2" type="ORF">NH26_13595</name>
</gene>
<dbReference type="RefSeq" id="WP_044226076.1">
    <property type="nucleotide sequence ID" value="NZ_JRYR02000001.1"/>
</dbReference>
<feature type="transmembrane region" description="Helical" evidence="1">
    <location>
        <begin position="24"/>
        <end position="44"/>
    </location>
</feature>
<evidence type="ECO:0000313" key="3">
    <source>
        <dbReference type="Proteomes" id="UP000179797"/>
    </source>
</evidence>
<organism evidence="2 3">
    <name type="scientific">Flammeovirga pacifica</name>
    <dbReference type="NCBI Taxonomy" id="915059"/>
    <lineage>
        <taxon>Bacteria</taxon>
        <taxon>Pseudomonadati</taxon>
        <taxon>Bacteroidota</taxon>
        <taxon>Cytophagia</taxon>
        <taxon>Cytophagales</taxon>
        <taxon>Flammeovirgaceae</taxon>
        <taxon>Flammeovirga</taxon>
    </lineage>
</organism>
<evidence type="ECO:0000256" key="1">
    <source>
        <dbReference type="SAM" id="Phobius"/>
    </source>
</evidence>
<feature type="transmembrane region" description="Helical" evidence="1">
    <location>
        <begin position="237"/>
        <end position="258"/>
    </location>
</feature>
<feature type="transmembrane region" description="Helical" evidence="1">
    <location>
        <begin position="56"/>
        <end position="76"/>
    </location>
</feature>
<keyword evidence="1" id="KW-1133">Transmembrane helix</keyword>
<sequence length="270" mass="30684">MNNLFNPQRFGQYVSLEFTFNKKLIYYGLGAVISIIIVGMYLIRAVNDEPMSEGDIVGLFVFAYVVLGTVVVNRAFKAFRSQKKLITFLTFPVTQFEKFLFEYLSTVLVGVFILPFILLFAYTLEGELHQLINPEIGYLGLDWISSIKNEIFEGVTREVQIKKLIAVIFCLIPISIMNLIFTGNSVFSKWPLIKSILFVAAFISFHGALVYLIFEKMGVGEYVTNDAPLFFFSSSEAAIMFIIFYMLVANAVLIYSSYLKLTEKELKDGI</sequence>
<keyword evidence="3" id="KW-1185">Reference proteome</keyword>